<feature type="transmembrane region" description="Helical" evidence="6">
    <location>
        <begin position="86"/>
        <end position="108"/>
    </location>
</feature>
<evidence type="ECO:0000313" key="9">
    <source>
        <dbReference type="Proteomes" id="UP001141259"/>
    </source>
</evidence>
<evidence type="ECO:0000256" key="5">
    <source>
        <dbReference type="ARBA" id="ARBA00023136"/>
    </source>
</evidence>
<feature type="transmembrane region" description="Helical" evidence="6">
    <location>
        <begin position="140"/>
        <end position="159"/>
    </location>
</feature>
<feature type="domain" description="EamA" evidence="7">
    <location>
        <begin position="7"/>
        <end position="131"/>
    </location>
</feature>
<proteinExistence type="inferred from homology"/>
<dbReference type="SUPFAM" id="SSF103481">
    <property type="entry name" value="Multidrug resistance efflux transporter EmrE"/>
    <property type="match status" value="2"/>
</dbReference>
<evidence type="ECO:0000259" key="7">
    <source>
        <dbReference type="Pfam" id="PF00892"/>
    </source>
</evidence>
<reference evidence="8" key="1">
    <citation type="submission" date="2022-08" db="EMBL/GenBank/DDBJ databases">
        <authorList>
            <person name="Tistechok S."/>
            <person name="Samborskyy M."/>
            <person name="Roman I."/>
        </authorList>
    </citation>
    <scope>NUCLEOTIDE SEQUENCE</scope>
    <source>
        <strain evidence="8">DSM 103496</strain>
    </source>
</reference>
<keyword evidence="9" id="KW-1185">Reference proteome</keyword>
<organism evidence="8 9">
    <name type="scientific">Umezawaea endophytica</name>
    <dbReference type="NCBI Taxonomy" id="1654476"/>
    <lineage>
        <taxon>Bacteria</taxon>
        <taxon>Bacillati</taxon>
        <taxon>Actinomycetota</taxon>
        <taxon>Actinomycetes</taxon>
        <taxon>Pseudonocardiales</taxon>
        <taxon>Pseudonocardiaceae</taxon>
        <taxon>Umezawaea</taxon>
    </lineage>
</organism>
<feature type="transmembrane region" description="Helical" evidence="6">
    <location>
        <begin position="7"/>
        <end position="27"/>
    </location>
</feature>
<feature type="transmembrane region" description="Helical" evidence="6">
    <location>
        <begin position="33"/>
        <end position="51"/>
    </location>
</feature>
<dbReference type="InterPro" id="IPR000620">
    <property type="entry name" value="EamA_dom"/>
</dbReference>
<feature type="domain" description="EamA" evidence="7">
    <location>
        <begin position="144"/>
        <end position="277"/>
    </location>
</feature>
<evidence type="ECO:0000256" key="6">
    <source>
        <dbReference type="SAM" id="Phobius"/>
    </source>
</evidence>
<protein>
    <submittedName>
        <fullName evidence="8">EamA family transporter</fullName>
    </submittedName>
</protein>
<dbReference type="Pfam" id="PF00892">
    <property type="entry name" value="EamA"/>
    <property type="match status" value="2"/>
</dbReference>
<keyword evidence="3 6" id="KW-0812">Transmembrane</keyword>
<comment type="subcellular location">
    <subcellularLocation>
        <location evidence="1">Membrane</location>
        <topology evidence="1">Multi-pass membrane protein</topology>
    </subcellularLocation>
</comment>
<dbReference type="Gene3D" id="1.10.3730.20">
    <property type="match status" value="1"/>
</dbReference>
<keyword evidence="5 6" id="KW-0472">Membrane</keyword>
<feature type="transmembrane region" description="Helical" evidence="6">
    <location>
        <begin position="171"/>
        <end position="190"/>
    </location>
</feature>
<dbReference type="AlphaFoldDB" id="A0A9X3AI57"/>
<feature type="transmembrane region" description="Helical" evidence="6">
    <location>
        <begin position="210"/>
        <end position="230"/>
    </location>
</feature>
<dbReference type="RefSeq" id="WP_259628102.1">
    <property type="nucleotide sequence ID" value="NZ_JANYMP010000025.1"/>
</dbReference>
<dbReference type="GO" id="GO:0016020">
    <property type="term" value="C:membrane"/>
    <property type="evidence" value="ECO:0007669"/>
    <property type="project" value="UniProtKB-SubCell"/>
</dbReference>
<keyword evidence="4 6" id="KW-1133">Transmembrane helix</keyword>
<evidence type="ECO:0000256" key="2">
    <source>
        <dbReference type="ARBA" id="ARBA00007362"/>
    </source>
</evidence>
<name>A0A9X3AI57_9PSEU</name>
<comment type="similarity">
    <text evidence="2">Belongs to the EamA transporter family.</text>
</comment>
<feature type="transmembrane region" description="Helical" evidence="6">
    <location>
        <begin position="262"/>
        <end position="281"/>
    </location>
</feature>
<accession>A0A9X3AI57</accession>
<gene>
    <name evidence="8" type="ORF">NZH93_37845</name>
</gene>
<dbReference type="EMBL" id="JANYMP010000025">
    <property type="protein sequence ID" value="MCS7482642.1"/>
    <property type="molecule type" value="Genomic_DNA"/>
</dbReference>
<feature type="transmembrane region" description="Helical" evidence="6">
    <location>
        <begin position="237"/>
        <end position="256"/>
    </location>
</feature>
<comment type="caution">
    <text evidence="8">The sequence shown here is derived from an EMBL/GenBank/DDBJ whole genome shotgun (WGS) entry which is preliminary data.</text>
</comment>
<evidence type="ECO:0000313" key="8">
    <source>
        <dbReference type="EMBL" id="MCS7482642.1"/>
    </source>
</evidence>
<evidence type="ECO:0000256" key="4">
    <source>
        <dbReference type="ARBA" id="ARBA00022989"/>
    </source>
</evidence>
<dbReference type="PANTHER" id="PTHR32322">
    <property type="entry name" value="INNER MEMBRANE TRANSPORTER"/>
    <property type="match status" value="1"/>
</dbReference>
<dbReference type="Proteomes" id="UP001141259">
    <property type="component" value="Unassembled WGS sequence"/>
</dbReference>
<feature type="transmembrane region" description="Helical" evidence="6">
    <location>
        <begin position="58"/>
        <end position="80"/>
    </location>
</feature>
<dbReference type="PANTHER" id="PTHR32322:SF9">
    <property type="entry name" value="AMINO-ACID METABOLITE EFFLUX PUMP-RELATED"/>
    <property type="match status" value="1"/>
</dbReference>
<dbReference type="InterPro" id="IPR050638">
    <property type="entry name" value="AA-Vitamin_Transporters"/>
</dbReference>
<evidence type="ECO:0000256" key="1">
    <source>
        <dbReference type="ARBA" id="ARBA00004141"/>
    </source>
</evidence>
<sequence>MKPRHAALAVLVAAIWGVNFVAIKIGLQNFPPLLFSGLRFLAAAVPALFFVGPPRVAWKWVVAVGLVLGVAKFGFVFTGMDAGMPAGLSSLVLQSQAIFTVVFAAALLRERPRRTQLIGIGVASVGILVIALDYGVGSPLGAFALVIAGAACWGLSNVITRYAKPPDALSFIVWVSAVAVLPLLGLSLLVEGVDTDLAALAAFDWSGAATLGFVAWISTLLGFGLWGFLLREYDASTVAPFSLLVPVAGMLSAWLVLGEALTPLRCTAALLVIAGMASTAIKPRQRELVLT</sequence>
<dbReference type="InterPro" id="IPR037185">
    <property type="entry name" value="EmrE-like"/>
</dbReference>
<evidence type="ECO:0000256" key="3">
    <source>
        <dbReference type="ARBA" id="ARBA00022692"/>
    </source>
</evidence>
<feature type="transmembrane region" description="Helical" evidence="6">
    <location>
        <begin position="115"/>
        <end position="134"/>
    </location>
</feature>